<evidence type="ECO:0000313" key="4">
    <source>
        <dbReference type="Proteomes" id="UP000309215"/>
    </source>
</evidence>
<dbReference type="Pfam" id="PF00472">
    <property type="entry name" value="RF-1"/>
    <property type="match status" value="1"/>
</dbReference>
<gene>
    <name evidence="3" type="ORF">E8A74_46115</name>
</gene>
<evidence type="ECO:0000259" key="2">
    <source>
        <dbReference type="PROSITE" id="PS00745"/>
    </source>
</evidence>
<dbReference type="EMBL" id="SSMQ01000091">
    <property type="protein sequence ID" value="TKC95877.1"/>
    <property type="molecule type" value="Genomic_DNA"/>
</dbReference>
<keyword evidence="4" id="KW-1185">Reference proteome</keyword>
<dbReference type="PROSITE" id="PS00745">
    <property type="entry name" value="RF_PROK_I"/>
    <property type="match status" value="1"/>
</dbReference>
<accession>A0A4U1IP70</accession>
<dbReference type="GO" id="GO:0003747">
    <property type="term" value="F:translation release factor activity"/>
    <property type="evidence" value="ECO:0007669"/>
    <property type="project" value="InterPro"/>
</dbReference>
<dbReference type="PANTHER" id="PTHR43804:SF9">
    <property type="entry name" value="PEPTIDE CHAIN RELEASE FACTOR HOMOLOG-RELATED"/>
    <property type="match status" value="1"/>
</dbReference>
<dbReference type="InterPro" id="IPR050057">
    <property type="entry name" value="Prokaryotic/Mito_RF"/>
</dbReference>
<dbReference type="PANTHER" id="PTHR43804">
    <property type="entry name" value="LD18447P"/>
    <property type="match status" value="1"/>
</dbReference>
<dbReference type="InterPro" id="IPR000352">
    <property type="entry name" value="Pep_chain_release_fac_I"/>
</dbReference>
<proteinExistence type="inferred from homology"/>
<protein>
    <submittedName>
        <fullName evidence="3">Peptide chain release factor-like protein</fullName>
    </submittedName>
</protein>
<dbReference type="Gene3D" id="3.30.160.20">
    <property type="match status" value="1"/>
</dbReference>
<dbReference type="InterPro" id="IPR045853">
    <property type="entry name" value="Pep_chain_release_fac_I_sf"/>
</dbReference>
<evidence type="ECO:0000256" key="1">
    <source>
        <dbReference type="ARBA" id="ARBA00010835"/>
    </source>
</evidence>
<name>A0A4U1IP70_9BACT</name>
<dbReference type="Gene3D" id="3.30.70.1660">
    <property type="match status" value="1"/>
</dbReference>
<organism evidence="3 4">
    <name type="scientific">Polyangium fumosum</name>
    <dbReference type="NCBI Taxonomy" id="889272"/>
    <lineage>
        <taxon>Bacteria</taxon>
        <taxon>Pseudomonadati</taxon>
        <taxon>Myxococcota</taxon>
        <taxon>Polyangia</taxon>
        <taxon>Polyangiales</taxon>
        <taxon>Polyangiaceae</taxon>
        <taxon>Polyangium</taxon>
    </lineage>
</organism>
<dbReference type="RefSeq" id="WP_136935554.1">
    <property type="nucleotide sequence ID" value="NZ_SSMQ01000091.1"/>
</dbReference>
<dbReference type="SUPFAM" id="SSF75620">
    <property type="entry name" value="Release factor"/>
    <property type="match status" value="1"/>
</dbReference>
<sequence>MKRLVVQVTAGYGPVEVRRFVALLAARLADACAARGLVVEETVTHGDELSPLSVELVAAGDRALLEGEVGTHALVARSKGRGKAARKRWYASVVLHEDEDLGADDGAAIDPRDVEVTTMRASGPGGQNVNKTETAVRAKHVPTGIVVRVADERSQRANLRRALARIAALLRARSARAAAAKEAARWSSHARLERGAPVRSYALSQEGALVET</sequence>
<dbReference type="OrthoDB" id="9815709at2"/>
<comment type="similarity">
    <text evidence="1">Belongs to the prokaryotic/mitochondrial release factor family.</text>
</comment>
<comment type="caution">
    <text evidence="3">The sequence shown here is derived from an EMBL/GenBank/DDBJ whole genome shotgun (WGS) entry which is preliminary data.</text>
</comment>
<dbReference type="Proteomes" id="UP000309215">
    <property type="component" value="Unassembled WGS sequence"/>
</dbReference>
<evidence type="ECO:0000313" key="3">
    <source>
        <dbReference type="EMBL" id="TKC95877.1"/>
    </source>
</evidence>
<feature type="domain" description="Prokaryotic-type class I peptide chain release factors" evidence="2">
    <location>
        <begin position="120"/>
        <end position="136"/>
    </location>
</feature>
<dbReference type="AlphaFoldDB" id="A0A4U1IP70"/>
<reference evidence="3 4" key="1">
    <citation type="submission" date="2019-04" db="EMBL/GenBank/DDBJ databases">
        <authorList>
            <person name="Li Y."/>
            <person name="Wang J."/>
        </authorList>
    </citation>
    <scope>NUCLEOTIDE SEQUENCE [LARGE SCALE GENOMIC DNA]</scope>
    <source>
        <strain evidence="3 4">DSM 14668</strain>
    </source>
</reference>